<feature type="compositionally biased region" description="Low complexity" evidence="2">
    <location>
        <begin position="402"/>
        <end position="427"/>
    </location>
</feature>
<evidence type="ECO:0000313" key="5">
    <source>
        <dbReference type="EMBL" id="OWF36486.1"/>
    </source>
</evidence>
<comment type="caution">
    <text evidence="1">Lacks conserved residue(s) required for the propagation of feature annotation.</text>
</comment>
<keyword evidence="6" id="KW-1185">Reference proteome</keyword>
<dbReference type="Proteomes" id="UP000242188">
    <property type="component" value="Unassembled WGS sequence"/>
</dbReference>
<dbReference type="SMART" id="SM00254">
    <property type="entry name" value="ShKT"/>
    <property type="match status" value="8"/>
</dbReference>
<feature type="compositionally biased region" description="Polar residues" evidence="2">
    <location>
        <begin position="500"/>
        <end position="523"/>
    </location>
</feature>
<dbReference type="PROSITE" id="PS51670">
    <property type="entry name" value="SHKT"/>
    <property type="match status" value="1"/>
</dbReference>
<dbReference type="PANTHER" id="PTHR21724">
    <property type="entry name" value="SHKT DOMAIN-CONTAINING PROTEIN"/>
    <property type="match status" value="1"/>
</dbReference>
<evidence type="ECO:0000313" key="6">
    <source>
        <dbReference type="Proteomes" id="UP000242188"/>
    </source>
</evidence>
<feature type="compositionally biased region" description="Polar residues" evidence="2">
    <location>
        <begin position="387"/>
        <end position="401"/>
    </location>
</feature>
<protein>
    <recommendedName>
        <fullName evidence="4">ShKT domain-containing protein</fullName>
    </recommendedName>
</protein>
<evidence type="ECO:0000256" key="2">
    <source>
        <dbReference type="SAM" id="MobiDB-lite"/>
    </source>
</evidence>
<dbReference type="InterPro" id="IPR003582">
    <property type="entry name" value="ShKT_dom"/>
</dbReference>
<evidence type="ECO:0000259" key="4">
    <source>
        <dbReference type="PROSITE" id="PS51670"/>
    </source>
</evidence>
<dbReference type="STRING" id="6573.A0A210PJ91"/>
<feature type="compositionally biased region" description="Polar residues" evidence="2">
    <location>
        <begin position="428"/>
        <end position="493"/>
    </location>
</feature>
<feature type="region of interest" description="Disordered" evidence="2">
    <location>
        <begin position="286"/>
        <end position="684"/>
    </location>
</feature>
<proteinExistence type="predicted"/>
<feature type="compositionally biased region" description="Low complexity" evidence="2">
    <location>
        <begin position="361"/>
        <end position="382"/>
    </location>
</feature>
<feature type="chain" id="PRO_5012826493" description="ShKT domain-containing protein" evidence="3">
    <location>
        <begin position="34"/>
        <end position="1011"/>
    </location>
</feature>
<feature type="compositionally biased region" description="Polar residues" evidence="2">
    <location>
        <begin position="531"/>
        <end position="569"/>
    </location>
</feature>
<dbReference type="EMBL" id="NEDP02076605">
    <property type="protein sequence ID" value="OWF36486.1"/>
    <property type="molecule type" value="Genomic_DNA"/>
</dbReference>
<keyword evidence="3" id="KW-0732">Signal</keyword>
<organism evidence="5 6">
    <name type="scientific">Mizuhopecten yessoensis</name>
    <name type="common">Japanese scallop</name>
    <name type="synonym">Patinopecten yessoensis</name>
    <dbReference type="NCBI Taxonomy" id="6573"/>
    <lineage>
        <taxon>Eukaryota</taxon>
        <taxon>Metazoa</taxon>
        <taxon>Spiralia</taxon>
        <taxon>Lophotrochozoa</taxon>
        <taxon>Mollusca</taxon>
        <taxon>Bivalvia</taxon>
        <taxon>Autobranchia</taxon>
        <taxon>Pteriomorphia</taxon>
        <taxon>Pectinida</taxon>
        <taxon>Pectinoidea</taxon>
        <taxon>Pectinidae</taxon>
        <taxon>Mizuhopecten</taxon>
    </lineage>
</organism>
<feature type="compositionally biased region" description="Polar residues" evidence="2">
    <location>
        <begin position="577"/>
        <end position="612"/>
    </location>
</feature>
<evidence type="ECO:0000256" key="3">
    <source>
        <dbReference type="SAM" id="SignalP"/>
    </source>
</evidence>
<comment type="caution">
    <text evidence="5">The sequence shown here is derived from an EMBL/GenBank/DDBJ whole genome shotgun (WGS) entry which is preliminary data.</text>
</comment>
<evidence type="ECO:0000256" key="1">
    <source>
        <dbReference type="PROSITE-ProRule" id="PRU01005"/>
    </source>
</evidence>
<feature type="compositionally biased region" description="Low complexity" evidence="2">
    <location>
        <begin position="663"/>
        <end position="682"/>
    </location>
</feature>
<name>A0A210PJ91_MIZYE</name>
<dbReference type="Pfam" id="PF01549">
    <property type="entry name" value="ShK"/>
    <property type="match status" value="8"/>
</dbReference>
<feature type="compositionally biased region" description="Low complexity" evidence="2">
    <location>
        <begin position="299"/>
        <end position="316"/>
    </location>
</feature>
<sequence>MVYCRNTCQSCRTNMLSFLCVAVLCLAGTLVVSEDGKRDDSGFQLFFGTQVPQLPPIGGIDINCVDKQANCVAFGKEACAAPYDKWAKDNCANYCGFCHGATTPAPACVDSIKNCEAYGQTVCNDPKYGTWAAENCRYFCRKCTVQQLQIADSITTTISPEQCVDKVDCRLYGQSSCQGSFKGWAKENCRNFCGFCTGVPTPPPACIDKINNCNQYEANACTAPDFHIWATDNCRKHCNLCSGGGGSGATPSPFVINPVPATSGPGFAVPNLPGRRNVPALRSVKRQAGTGSEPNGFMTEKPPTTVTSTESPPSTKAPTTLEPPPAIPSPENEGTGAEIVEPAFPVRPVKTTTEKGPDPPSTTSTESPPATSTESSPNTTTEFPLGTRTSTEMGPTSTEMAPSTDNSTTDNSTETTTPSTSGSENTTDSGASSGPDMTTDSGMPTPSNRPDMTTDSAVPTPSNGPAAVTTDSGIPTPSNGPDMTTDSGVSAPSNGPPAMTTDSAVPTPSNGPDMTTDSGVPTPSNGPPAVTTDSGIPTPSNGPDMTTDSGVSAPSNGPDVTTDSGVPTPSNGPPAVTTDSGVPTPSNGPDMTTDSGVATSSVAPPAVNTDSGIPTPVPGVTGSTEQPGAGSTEVSGTGSTENPPNGTTEEPSIGSTAGQNSLPPSVTPSGPGTAGPSSGTTPVATGTTEVCADKLPNCRQYGFDKVCVPGAYRPWAEVRCRKFCGFCGEPTSPPPCMDKLPNCKEYNAGFCTNPEYKIFIEENCRAFCKICDNPITAPPTPPPSTTLDPILESLKLNCRNIRTDCDYFQDSSCFDDFEGWARRNCALRCGYCPGKLETCIDTDPLCDEYGVDLCTTYEGFARDKCKKFCNLCGAPVRPSSMPGSNTTGSGVTLPFAPSRPSNLAPTSGNLTATSQILSQTYEGPPSDKKGFCQYKDQYLNLTQTYTDGCDVRCTCLDNVLNTVVCSDICPRWTATPSQCHFEKEAGQCCDKLICSGGVLPGVPQISPTTTT</sequence>
<dbReference type="OrthoDB" id="6121024at2759"/>
<feature type="signal peptide" evidence="3">
    <location>
        <begin position="1"/>
        <end position="33"/>
    </location>
</feature>
<dbReference type="PANTHER" id="PTHR21724:SF109">
    <property type="entry name" value="SHKT DOMAIN-CONTAINING PROTEIN"/>
    <property type="match status" value="1"/>
</dbReference>
<reference evidence="5 6" key="1">
    <citation type="journal article" date="2017" name="Nat. Ecol. Evol.">
        <title>Scallop genome provides insights into evolution of bilaterian karyotype and development.</title>
        <authorList>
            <person name="Wang S."/>
            <person name="Zhang J."/>
            <person name="Jiao W."/>
            <person name="Li J."/>
            <person name="Xun X."/>
            <person name="Sun Y."/>
            <person name="Guo X."/>
            <person name="Huan P."/>
            <person name="Dong B."/>
            <person name="Zhang L."/>
            <person name="Hu X."/>
            <person name="Sun X."/>
            <person name="Wang J."/>
            <person name="Zhao C."/>
            <person name="Wang Y."/>
            <person name="Wang D."/>
            <person name="Huang X."/>
            <person name="Wang R."/>
            <person name="Lv J."/>
            <person name="Li Y."/>
            <person name="Zhang Z."/>
            <person name="Liu B."/>
            <person name="Lu W."/>
            <person name="Hui Y."/>
            <person name="Liang J."/>
            <person name="Zhou Z."/>
            <person name="Hou R."/>
            <person name="Li X."/>
            <person name="Liu Y."/>
            <person name="Li H."/>
            <person name="Ning X."/>
            <person name="Lin Y."/>
            <person name="Zhao L."/>
            <person name="Xing Q."/>
            <person name="Dou J."/>
            <person name="Li Y."/>
            <person name="Mao J."/>
            <person name="Guo H."/>
            <person name="Dou H."/>
            <person name="Li T."/>
            <person name="Mu C."/>
            <person name="Jiang W."/>
            <person name="Fu Q."/>
            <person name="Fu X."/>
            <person name="Miao Y."/>
            <person name="Liu J."/>
            <person name="Yu Q."/>
            <person name="Li R."/>
            <person name="Liao H."/>
            <person name="Li X."/>
            <person name="Kong Y."/>
            <person name="Jiang Z."/>
            <person name="Chourrout D."/>
            <person name="Li R."/>
            <person name="Bao Z."/>
        </authorList>
    </citation>
    <scope>NUCLEOTIDE SEQUENCE [LARGE SCALE GENOMIC DNA]</scope>
    <source>
        <strain evidence="5 6">PY_sf001</strain>
    </source>
</reference>
<gene>
    <name evidence="5" type="ORF">KP79_PYT17445</name>
</gene>
<accession>A0A210PJ91</accession>
<dbReference type="AlphaFoldDB" id="A0A210PJ91"/>
<feature type="domain" description="ShKT" evidence="4">
    <location>
        <begin position="206"/>
        <end position="241"/>
    </location>
</feature>
<dbReference type="Gene3D" id="1.10.10.1940">
    <property type="match status" value="2"/>
</dbReference>
<feature type="compositionally biased region" description="Polar residues" evidence="2">
    <location>
        <begin position="632"/>
        <end position="662"/>
    </location>
</feature>